<feature type="region of interest" description="Disordered" evidence="2">
    <location>
        <begin position="282"/>
        <end position="412"/>
    </location>
</feature>
<dbReference type="InterPro" id="IPR007592">
    <property type="entry name" value="GEBP"/>
</dbReference>
<proteinExistence type="inferred from homology"/>
<dbReference type="Proteomes" id="UP001152523">
    <property type="component" value="Unassembled WGS sequence"/>
</dbReference>
<evidence type="ECO:0000256" key="2">
    <source>
        <dbReference type="SAM" id="MobiDB-lite"/>
    </source>
</evidence>
<feature type="compositionally biased region" description="Basic and acidic residues" evidence="2">
    <location>
        <begin position="22"/>
        <end position="50"/>
    </location>
</feature>
<dbReference type="InterPro" id="IPR053932">
    <property type="entry name" value="GeBP-like_DBD"/>
</dbReference>
<name>A0AAV0EF23_9ASTE</name>
<organism evidence="4 5">
    <name type="scientific">Cuscuta epithymum</name>
    <dbReference type="NCBI Taxonomy" id="186058"/>
    <lineage>
        <taxon>Eukaryota</taxon>
        <taxon>Viridiplantae</taxon>
        <taxon>Streptophyta</taxon>
        <taxon>Embryophyta</taxon>
        <taxon>Tracheophyta</taxon>
        <taxon>Spermatophyta</taxon>
        <taxon>Magnoliopsida</taxon>
        <taxon>eudicotyledons</taxon>
        <taxon>Gunneridae</taxon>
        <taxon>Pentapetalae</taxon>
        <taxon>asterids</taxon>
        <taxon>lamiids</taxon>
        <taxon>Solanales</taxon>
        <taxon>Convolvulaceae</taxon>
        <taxon>Cuscuteae</taxon>
        <taxon>Cuscuta</taxon>
        <taxon>Cuscuta subgen. Cuscuta</taxon>
    </lineage>
</organism>
<sequence length="517" mass="57173">MAPKSKTRLVDQPPSASSSEQDGIKSEQKKKIDQLQHSESESDDTSEGKKPGKRKRAPPIFKKKSAQKPQSSPEASDEESDSDSQESHRPPSAAGITVQPDLTPKQPSVSSSKVPGSLKPSSSPHLKRALHAVEEESKKKKSRSDEEGVLTKEKKSAHNRLWSNDDQIAILKGMIDYKAQTGTDPNADFVAFNDFIMDKLDISFSKAQIKDKIKRLKKKFLTLYEKGDVPTSAKPHESKVYELSAKIWGTESNTNAKSPGGTGDIAKPDAKFANEKVKRLSEVNKISNSKKSIESTNIMDTPKATSEKKKTTAHKDKEKEKKKKKQNTHPEEEDEKLAVEKHDEQIAVVEKDKQTAANGKGNRTVGKGKDNHSASKAKDSQTAAKAKGKDNHSSSKAKDSQPAANGKVGKGEHTAAKKNLNQAFLKYGINGEAKNETRDFQSKYPCLLRSFNKENYPFSTQETLDMLKEKVNLIESSQADEVEEKWAELLEEQVAHCVKAADLVALQTRLLFDAMKR</sequence>
<evidence type="ECO:0000313" key="5">
    <source>
        <dbReference type="Proteomes" id="UP001152523"/>
    </source>
</evidence>
<dbReference type="AlphaFoldDB" id="A0AAV0EF23"/>
<evidence type="ECO:0000313" key="4">
    <source>
        <dbReference type="EMBL" id="CAH9121195.1"/>
    </source>
</evidence>
<keyword evidence="5" id="KW-1185">Reference proteome</keyword>
<dbReference type="GO" id="GO:0005634">
    <property type="term" value="C:nucleus"/>
    <property type="evidence" value="ECO:0007669"/>
    <property type="project" value="TreeGrafter"/>
</dbReference>
<feature type="region of interest" description="Disordered" evidence="2">
    <location>
        <begin position="1"/>
        <end position="161"/>
    </location>
</feature>
<reference evidence="4" key="1">
    <citation type="submission" date="2022-07" db="EMBL/GenBank/DDBJ databases">
        <authorList>
            <person name="Macas J."/>
            <person name="Novak P."/>
            <person name="Neumann P."/>
        </authorList>
    </citation>
    <scope>NUCLEOTIDE SEQUENCE</scope>
</reference>
<gene>
    <name evidence="4" type="ORF">CEPIT_LOCUS23509</name>
</gene>
<evidence type="ECO:0000259" key="3">
    <source>
        <dbReference type="Pfam" id="PF04504"/>
    </source>
</evidence>
<feature type="compositionally biased region" description="Basic and acidic residues" evidence="2">
    <location>
        <begin position="367"/>
        <end position="379"/>
    </location>
</feature>
<feature type="compositionally biased region" description="Low complexity" evidence="2">
    <location>
        <begin position="283"/>
        <end position="298"/>
    </location>
</feature>
<feature type="domain" description="Glabrous enhancer-binding protein-like DBD" evidence="3">
    <location>
        <begin position="159"/>
        <end position="249"/>
    </location>
</feature>
<dbReference type="PANTHER" id="PTHR31662">
    <property type="entry name" value="BNAANNG10740D PROTEIN-RELATED"/>
    <property type="match status" value="1"/>
</dbReference>
<feature type="compositionally biased region" description="Basic and acidic residues" evidence="2">
    <location>
        <begin position="387"/>
        <end position="399"/>
    </location>
</feature>
<dbReference type="GO" id="GO:0006355">
    <property type="term" value="P:regulation of DNA-templated transcription"/>
    <property type="evidence" value="ECO:0007669"/>
    <property type="project" value="InterPro"/>
</dbReference>
<evidence type="ECO:0000256" key="1">
    <source>
        <dbReference type="ARBA" id="ARBA00010820"/>
    </source>
</evidence>
<protein>
    <recommendedName>
        <fullName evidence="3">Glabrous enhancer-binding protein-like DBD domain-containing protein</fullName>
    </recommendedName>
</protein>
<comment type="caution">
    <text evidence="4">The sequence shown here is derived from an EMBL/GenBank/DDBJ whole genome shotgun (WGS) entry which is preliminary data.</text>
</comment>
<feature type="compositionally biased region" description="Basic and acidic residues" evidence="2">
    <location>
        <begin position="131"/>
        <end position="156"/>
    </location>
</feature>
<feature type="compositionally biased region" description="Basic and acidic residues" evidence="2">
    <location>
        <begin position="305"/>
        <end position="319"/>
    </location>
</feature>
<dbReference type="Pfam" id="PF04504">
    <property type="entry name" value="GeBP-like_DBD"/>
    <property type="match status" value="1"/>
</dbReference>
<feature type="compositionally biased region" description="Acidic residues" evidence="2">
    <location>
        <begin position="75"/>
        <end position="84"/>
    </location>
</feature>
<feature type="compositionally biased region" description="Low complexity" evidence="2">
    <location>
        <begin position="104"/>
        <end position="124"/>
    </location>
</feature>
<feature type="compositionally biased region" description="Basic residues" evidence="2">
    <location>
        <begin position="51"/>
        <end position="66"/>
    </location>
</feature>
<dbReference type="PANTHER" id="PTHR31662:SF33">
    <property type="entry name" value="DNA-BINDING STOREKEEPER PROTEIN TRANSCRIPTIONAL REGULATOR-LIKE PROTEIN"/>
    <property type="match status" value="1"/>
</dbReference>
<dbReference type="EMBL" id="CAMAPF010000920">
    <property type="protein sequence ID" value="CAH9121195.1"/>
    <property type="molecule type" value="Genomic_DNA"/>
</dbReference>
<accession>A0AAV0EF23</accession>
<comment type="similarity">
    <text evidence="1">Belongs to the GeBP family.</text>
</comment>
<feature type="compositionally biased region" description="Basic and acidic residues" evidence="2">
    <location>
        <begin position="336"/>
        <end position="354"/>
    </location>
</feature>